<dbReference type="RefSeq" id="WP_153421377.1">
    <property type="nucleotide sequence ID" value="NZ_WFLM01000005.1"/>
</dbReference>
<organism evidence="1 2">
    <name type="scientific">Silvanigrella paludirubra</name>
    <dbReference type="NCBI Taxonomy" id="2499159"/>
    <lineage>
        <taxon>Bacteria</taxon>
        <taxon>Pseudomonadati</taxon>
        <taxon>Bdellovibrionota</taxon>
        <taxon>Oligoflexia</taxon>
        <taxon>Silvanigrellales</taxon>
        <taxon>Silvanigrellaceae</taxon>
        <taxon>Silvanigrella</taxon>
    </lineage>
</organism>
<evidence type="ECO:0000313" key="1">
    <source>
        <dbReference type="EMBL" id="KAB8036961.1"/>
    </source>
</evidence>
<name>A0A6N6VV47_9BACT</name>
<dbReference type="EMBL" id="WFLM01000005">
    <property type="protein sequence ID" value="KAB8036961.1"/>
    <property type="molecule type" value="Genomic_DNA"/>
</dbReference>
<sequence length="342" mass="38060">MVFVRQDEQLRIIGIHLAGTNTKKSAVVRTSVLLSRILSGLPKSNEHNIFKETINSYFPKLPVEPNETGHQWRNCLSPLFWEAFTPDIGATSYQDSDKRLIQSISDHGGANIFCIDAPLTLPPCVTCTLICPGTMDCPTNAVSLMRKEWELSKKTFKKVRIPQPYVDRYFEIFARNHFEKNLLSSGLEFEAVLSSGKAPLTARSIRIARELQSLYPHALILETNSQASTVGWGSICGVENARFDSYKSISLGAKQRHGIIKNLEKFRYAVRSAGIHESLLKEIPNDLEVFLAAMSAQSAWGLLAGLIVINSEFLTLDVHSPFRGWPCIPKGIITNAGTQISE</sequence>
<comment type="caution">
    <text evidence="1">The sequence shown here is derived from an EMBL/GenBank/DDBJ whole genome shotgun (WGS) entry which is preliminary data.</text>
</comment>
<gene>
    <name evidence="1" type="ORF">GCL60_14060</name>
</gene>
<protein>
    <submittedName>
        <fullName evidence="1">Uncharacterized protein</fullName>
    </submittedName>
</protein>
<proteinExistence type="predicted"/>
<accession>A0A6N6VV47</accession>
<dbReference type="Proteomes" id="UP000437748">
    <property type="component" value="Unassembled WGS sequence"/>
</dbReference>
<keyword evidence="2" id="KW-1185">Reference proteome</keyword>
<reference evidence="1 2" key="1">
    <citation type="submission" date="2019-10" db="EMBL/GenBank/DDBJ databases">
        <title>New species of Slilvanegrellaceae.</title>
        <authorList>
            <person name="Pitt A."/>
            <person name="Hahn M.W."/>
        </authorList>
    </citation>
    <scope>NUCLEOTIDE SEQUENCE [LARGE SCALE GENOMIC DNA]</scope>
    <source>
        <strain evidence="1 2">SP-Ram-0.45-NSY-1</strain>
    </source>
</reference>
<dbReference type="AlphaFoldDB" id="A0A6N6VV47"/>
<evidence type="ECO:0000313" key="2">
    <source>
        <dbReference type="Proteomes" id="UP000437748"/>
    </source>
</evidence>
<dbReference type="OrthoDB" id="5289328at2"/>